<keyword evidence="4" id="KW-1185">Reference proteome</keyword>
<dbReference type="AlphaFoldDB" id="A0AAV3ZDJ6"/>
<organism evidence="3 4">
    <name type="scientific">Plakobranchus ocellatus</name>
    <dbReference type="NCBI Taxonomy" id="259542"/>
    <lineage>
        <taxon>Eukaryota</taxon>
        <taxon>Metazoa</taxon>
        <taxon>Spiralia</taxon>
        <taxon>Lophotrochozoa</taxon>
        <taxon>Mollusca</taxon>
        <taxon>Gastropoda</taxon>
        <taxon>Heterobranchia</taxon>
        <taxon>Euthyneura</taxon>
        <taxon>Panpulmonata</taxon>
        <taxon>Sacoglossa</taxon>
        <taxon>Placobranchoidea</taxon>
        <taxon>Plakobranchidae</taxon>
        <taxon>Plakobranchus</taxon>
    </lineage>
</organism>
<feature type="compositionally biased region" description="Basic residues" evidence="1">
    <location>
        <begin position="35"/>
        <end position="49"/>
    </location>
</feature>
<dbReference type="EMBL" id="BLXT01002363">
    <property type="protein sequence ID" value="GFN93694.1"/>
    <property type="molecule type" value="Genomic_DNA"/>
</dbReference>
<sequence>MFVLAAVVVLVVIIVVDVDGEDGGGGGEKQDVITKKKRKRRRRKKKKKKDKEQLVDEKVVKPDRRARIDSKDWKYKPPYTKKLPPLPTFKKPAPPIKYTGAPPPGKSRSITTAVKLFRRRAWQAPPPPPPPPKKPLVPRLASVPLKSTQMLLPPPPLGEVPWSFKHKIGMAGVPGCTYFRQRPLPPLGFCRSEATSEKLPSVPVQVPVMARFDKDGNLVVHVHGAERDLPENAEIQVTLVQGFKTIVEKKPLAPRVKMPQEHKLPPKLVPWPYDYDPNALDPDLPYPGRYPKLDTTLTQENYIRYRRIFPG</sequence>
<evidence type="ECO:0000256" key="2">
    <source>
        <dbReference type="SAM" id="SignalP"/>
    </source>
</evidence>
<feature type="chain" id="PRO_5044022429" evidence="2">
    <location>
        <begin position="21"/>
        <end position="311"/>
    </location>
</feature>
<name>A0AAV3ZDJ6_9GAST</name>
<evidence type="ECO:0000313" key="3">
    <source>
        <dbReference type="EMBL" id="GFN93694.1"/>
    </source>
</evidence>
<evidence type="ECO:0000313" key="4">
    <source>
        <dbReference type="Proteomes" id="UP000735302"/>
    </source>
</evidence>
<proteinExistence type="predicted"/>
<comment type="caution">
    <text evidence="3">The sequence shown here is derived from an EMBL/GenBank/DDBJ whole genome shotgun (WGS) entry which is preliminary data.</text>
</comment>
<reference evidence="3 4" key="1">
    <citation type="journal article" date="2021" name="Elife">
        <title>Chloroplast acquisition without the gene transfer in kleptoplastic sea slugs, Plakobranchus ocellatus.</title>
        <authorList>
            <person name="Maeda T."/>
            <person name="Takahashi S."/>
            <person name="Yoshida T."/>
            <person name="Shimamura S."/>
            <person name="Takaki Y."/>
            <person name="Nagai Y."/>
            <person name="Toyoda A."/>
            <person name="Suzuki Y."/>
            <person name="Arimoto A."/>
            <person name="Ishii H."/>
            <person name="Satoh N."/>
            <person name="Nishiyama T."/>
            <person name="Hasebe M."/>
            <person name="Maruyama T."/>
            <person name="Minagawa J."/>
            <person name="Obokata J."/>
            <person name="Shigenobu S."/>
        </authorList>
    </citation>
    <scope>NUCLEOTIDE SEQUENCE [LARGE SCALE GENOMIC DNA]</scope>
</reference>
<dbReference type="Proteomes" id="UP000735302">
    <property type="component" value="Unassembled WGS sequence"/>
</dbReference>
<feature type="signal peptide" evidence="2">
    <location>
        <begin position="1"/>
        <end position="20"/>
    </location>
</feature>
<keyword evidence="2" id="KW-0732">Signal</keyword>
<feature type="region of interest" description="Disordered" evidence="1">
    <location>
        <begin position="84"/>
        <end position="108"/>
    </location>
</feature>
<gene>
    <name evidence="3" type="ORF">PoB_002020000</name>
</gene>
<feature type="compositionally biased region" description="Pro residues" evidence="1">
    <location>
        <begin position="84"/>
        <end position="105"/>
    </location>
</feature>
<accession>A0AAV3ZDJ6</accession>
<protein>
    <submittedName>
        <fullName evidence="3">Uncharacterized protein</fullName>
    </submittedName>
</protein>
<feature type="region of interest" description="Disordered" evidence="1">
    <location>
        <begin position="23"/>
        <end position="56"/>
    </location>
</feature>
<evidence type="ECO:0000256" key="1">
    <source>
        <dbReference type="SAM" id="MobiDB-lite"/>
    </source>
</evidence>